<feature type="binding site" evidence="6">
    <location>
        <position position="43"/>
    </location>
    <ligand>
        <name>FAD</name>
        <dbReference type="ChEBI" id="CHEBI:57692"/>
    </ligand>
</feature>
<feature type="binding site" evidence="6">
    <location>
        <position position="121"/>
    </location>
    <ligand>
        <name>FAD</name>
        <dbReference type="ChEBI" id="CHEBI:57692"/>
    </ligand>
</feature>
<dbReference type="SUPFAM" id="SSF51905">
    <property type="entry name" value="FAD/NAD(P)-binding domain"/>
    <property type="match status" value="1"/>
</dbReference>
<protein>
    <recommendedName>
        <fullName evidence="6">Ferredoxin--NADP reductase</fullName>
        <shortName evidence="6">FNR</shortName>
        <shortName evidence="6">Fd-NADP(+) reductase</shortName>
        <ecNumber evidence="6">1.18.1.2</ecNumber>
    </recommendedName>
</protein>
<dbReference type="InterPro" id="IPR036188">
    <property type="entry name" value="FAD/NAD-bd_sf"/>
</dbReference>
<feature type="domain" description="FAD/NAD(P)-binding" evidence="7">
    <location>
        <begin position="6"/>
        <end position="289"/>
    </location>
</feature>
<evidence type="ECO:0000313" key="8">
    <source>
        <dbReference type="EMBL" id="KRN89956.1"/>
    </source>
</evidence>
<organism evidence="8 9">
    <name type="scientific">Ligilactobacillus ceti DSM 22408</name>
    <dbReference type="NCBI Taxonomy" id="1122146"/>
    <lineage>
        <taxon>Bacteria</taxon>
        <taxon>Bacillati</taxon>
        <taxon>Bacillota</taxon>
        <taxon>Bacilli</taxon>
        <taxon>Lactobacillales</taxon>
        <taxon>Lactobacillaceae</taxon>
        <taxon>Ligilactobacillus</taxon>
    </lineage>
</organism>
<comment type="catalytic activity">
    <reaction evidence="6">
        <text>2 reduced [2Fe-2S]-[ferredoxin] + NADP(+) + H(+) = 2 oxidized [2Fe-2S]-[ferredoxin] + NADPH</text>
        <dbReference type="Rhea" id="RHEA:20125"/>
        <dbReference type="Rhea" id="RHEA-COMP:10000"/>
        <dbReference type="Rhea" id="RHEA-COMP:10001"/>
        <dbReference type="ChEBI" id="CHEBI:15378"/>
        <dbReference type="ChEBI" id="CHEBI:33737"/>
        <dbReference type="ChEBI" id="CHEBI:33738"/>
        <dbReference type="ChEBI" id="CHEBI:57783"/>
        <dbReference type="ChEBI" id="CHEBI:58349"/>
        <dbReference type="EC" id="1.18.1.2"/>
    </reaction>
</comment>
<evidence type="ECO:0000256" key="2">
    <source>
        <dbReference type="ARBA" id="ARBA00022630"/>
    </source>
</evidence>
<evidence type="ECO:0000256" key="1">
    <source>
        <dbReference type="ARBA" id="ARBA00011738"/>
    </source>
</evidence>
<feature type="binding site" evidence="6">
    <location>
        <position position="48"/>
    </location>
    <ligand>
        <name>FAD</name>
        <dbReference type="ChEBI" id="CHEBI:57692"/>
    </ligand>
</feature>
<comment type="similarity">
    <text evidence="6">Belongs to the ferredoxin--NADP reductase type 2 family.</text>
</comment>
<evidence type="ECO:0000256" key="3">
    <source>
        <dbReference type="ARBA" id="ARBA00022827"/>
    </source>
</evidence>
<dbReference type="GO" id="GO:0050661">
    <property type="term" value="F:NADP binding"/>
    <property type="evidence" value="ECO:0007669"/>
    <property type="project" value="UniProtKB-UniRule"/>
</dbReference>
<dbReference type="PANTHER" id="PTHR48105">
    <property type="entry name" value="THIOREDOXIN REDUCTASE 1-RELATED-RELATED"/>
    <property type="match status" value="1"/>
</dbReference>
<keyword evidence="9" id="KW-1185">Reference proteome</keyword>
<feature type="binding site" evidence="6">
    <location>
        <position position="35"/>
    </location>
    <ligand>
        <name>FAD</name>
        <dbReference type="ChEBI" id="CHEBI:57692"/>
    </ligand>
</feature>
<sequence length="326" mass="36230">MTHEYYDITIIGGGPVGMFTATYARMHLAKTQIIDSLAHLGGQVKTLYPTKKIYDIPGFPALTGEELIFNLQNQMQRYQPDVFLNESVIDFEQTDIGYKITTTQRVTYSKTIIIATGVGAFNPRKLKIENHAELEDKKLHYFINNPAKFANKTIAIAGGGDSAIDWALELSECAQQIHIIHRRDKFRALPASVAKLKATSAQFETPYAINELSLTTDQRLKISLKSRSDQKEIIVDDLIVNYGFCANNSHLRKWELDIEQRGIKVARNMETSRPNVFAVGDAVSYPGRSDLIATGFGEGPIAVNAALSNLDPSNYVPGHSTSLIHD</sequence>
<dbReference type="PRINTS" id="PR00469">
    <property type="entry name" value="PNDRDTASEII"/>
</dbReference>
<comment type="caution">
    <text evidence="6">Lacks conserved residue(s) required for the propagation of feature annotation.</text>
</comment>
<comment type="subunit">
    <text evidence="1 6">Homodimer.</text>
</comment>
<reference evidence="8 9" key="1">
    <citation type="journal article" date="2015" name="Genome Announc.">
        <title>Expanding the biotechnology potential of lactobacilli through comparative genomics of 213 strains and associated genera.</title>
        <authorList>
            <person name="Sun Z."/>
            <person name="Harris H.M."/>
            <person name="McCann A."/>
            <person name="Guo C."/>
            <person name="Argimon S."/>
            <person name="Zhang W."/>
            <person name="Yang X."/>
            <person name="Jeffery I.B."/>
            <person name="Cooney J.C."/>
            <person name="Kagawa T.F."/>
            <person name="Liu W."/>
            <person name="Song Y."/>
            <person name="Salvetti E."/>
            <person name="Wrobel A."/>
            <person name="Rasinkangas P."/>
            <person name="Parkhill J."/>
            <person name="Rea M.C."/>
            <person name="O'Sullivan O."/>
            <person name="Ritari J."/>
            <person name="Douillard F.P."/>
            <person name="Paul Ross R."/>
            <person name="Yang R."/>
            <person name="Briner A.E."/>
            <person name="Felis G.E."/>
            <person name="de Vos W.M."/>
            <person name="Barrangou R."/>
            <person name="Klaenhammer T.R."/>
            <person name="Caufield P.W."/>
            <person name="Cui Y."/>
            <person name="Zhang H."/>
            <person name="O'Toole P.W."/>
        </authorList>
    </citation>
    <scope>NUCLEOTIDE SEQUENCE [LARGE SCALE GENOMIC DNA]</scope>
    <source>
        <strain evidence="8 9">DSM 22408</strain>
    </source>
</reference>
<dbReference type="Pfam" id="PF07992">
    <property type="entry name" value="Pyr_redox_2"/>
    <property type="match status" value="1"/>
</dbReference>
<accession>A0A0R2KUL9</accession>
<keyword evidence="5 6" id="KW-0560">Oxidoreductase</keyword>
<dbReference type="eggNOG" id="COG0492">
    <property type="taxonomic scope" value="Bacteria"/>
</dbReference>
<dbReference type="AlphaFoldDB" id="A0A0R2KUL9"/>
<evidence type="ECO:0000256" key="4">
    <source>
        <dbReference type="ARBA" id="ARBA00022857"/>
    </source>
</evidence>
<feature type="binding site" evidence="6">
    <location>
        <position position="88"/>
    </location>
    <ligand>
        <name>FAD</name>
        <dbReference type="ChEBI" id="CHEBI:57692"/>
    </ligand>
</feature>
<dbReference type="GO" id="GO:0004324">
    <property type="term" value="F:ferredoxin-NADP+ reductase activity"/>
    <property type="evidence" value="ECO:0007669"/>
    <property type="project" value="UniProtKB-UniRule"/>
</dbReference>
<name>A0A0R2KUL9_9LACO</name>
<feature type="binding site" evidence="6">
    <location>
        <position position="321"/>
    </location>
    <ligand>
        <name>FAD</name>
        <dbReference type="ChEBI" id="CHEBI:57692"/>
    </ligand>
</feature>
<dbReference type="Gene3D" id="3.50.50.60">
    <property type="entry name" value="FAD/NAD(P)-binding domain"/>
    <property type="match status" value="2"/>
</dbReference>
<evidence type="ECO:0000256" key="6">
    <source>
        <dbReference type="HAMAP-Rule" id="MF_01685"/>
    </source>
</evidence>
<comment type="cofactor">
    <cofactor evidence="6">
        <name>FAD</name>
        <dbReference type="ChEBI" id="CHEBI:57692"/>
    </cofactor>
    <text evidence="6">Binds 1 FAD per subunit.</text>
</comment>
<evidence type="ECO:0000256" key="5">
    <source>
        <dbReference type="ARBA" id="ARBA00023002"/>
    </source>
</evidence>
<dbReference type="InterPro" id="IPR050097">
    <property type="entry name" value="Ferredoxin-NADP_redctase_2"/>
</dbReference>
<dbReference type="InterPro" id="IPR022890">
    <property type="entry name" value="Fd--NADP_Rdtase_type_2"/>
</dbReference>
<keyword evidence="2 6" id="KW-0285">Flavoprotein</keyword>
<dbReference type="EC" id="1.18.1.2" evidence="6"/>
<dbReference type="InterPro" id="IPR023753">
    <property type="entry name" value="FAD/NAD-binding_dom"/>
</dbReference>
<dbReference type="Proteomes" id="UP000051500">
    <property type="component" value="Unassembled WGS sequence"/>
</dbReference>
<dbReference type="EMBL" id="JQBZ01000007">
    <property type="protein sequence ID" value="KRN89956.1"/>
    <property type="molecule type" value="Genomic_DNA"/>
</dbReference>
<comment type="caution">
    <text evidence="8">The sequence shown here is derived from an EMBL/GenBank/DDBJ whole genome shotgun (WGS) entry which is preliminary data.</text>
</comment>
<keyword evidence="4 6" id="KW-0521">NADP</keyword>
<dbReference type="HAMAP" id="MF_01685">
    <property type="entry name" value="FENR2"/>
    <property type="match status" value="1"/>
</dbReference>
<evidence type="ECO:0000313" key="9">
    <source>
        <dbReference type="Proteomes" id="UP000051500"/>
    </source>
</evidence>
<keyword evidence="3 6" id="KW-0274">FAD</keyword>
<dbReference type="GO" id="GO:0050660">
    <property type="term" value="F:flavin adenine dinucleotide binding"/>
    <property type="evidence" value="ECO:0007669"/>
    <property type="project" value="UniProtKB-UniRule"/>
</dbReference>
<dbReference type="PATRIC" id="fig|1122146.4.peg.1111"/>
<gene>
    <name evidence="8" type="ORF">IV53_GL001074</name>
</gene>
<proteinExistence type="inferred from homology"/>
<dbReference type="STRING" id="1122146.IV53_GL001074"/>
<feature type="binding site" evidence="6">
    <location>
        <position position="281"/>
    </location>
    <ligand>
        <name>FAD</name>
        <dbReference type="ChEBI" id="CHEBI:57692"/>
    </ligand>
</feature>
<dbReference type="PRINTS" id="PR00368">
    <property type="entry name" value="FADPNR"/>
</dbReference>
<evidence type="ECO:0000259" key="7">
    <source>
        <dbReference type="Pfam" id="PF07992"/>
    </source>
</evidence>